<reference evidence="2" key="1">
    <citation type="submission" date="2022-11" db="UniProtKB">
        <authorList>
            <consortium name="WormBaseParasite"/>
        </authorList>
    </citation>
    <scope>IDENTIFICATION</scope>
</reference>
<evidence type="ECO:0000313" key="2">
    <source>
        <dbReference type="WBParaSite" id="PSAMB.scaffold1016size37123.g10410.t1"/>
    </source>
</evidence>
<dbReference type="WBParaSite" id="PSAMB.scaffold1016size37123.g10410.t1">
    <property type="protein sequence ID" value="PSAMB.scaffold1016size37123.g10410.t1"/>
    <property type="gene ID" value="PSAMB.scaffold1016size37123.g10410"/>
</dbReference>
<evidence type="ECO:0000313" key="1">
    <source>
        <dbReference type="Proteomes" id="UP000887566"/>
    </source>
</evidence>
<accession>A0A914UIL3</accession>
<organism evidence="1 2">
    <name type="scientific">Plectus sambesii</name>
    <dbReference type="NCBI Taxonomy" id="2011161"/>
    <lineage>
        <taxon>Eukaryota</taxon>
        <taxon>Metazoa</taxon>
        <taxon>Ecdysozoa</taxon>
        <taxon>Nematoda</taxon>
        <taxon>Chromadorea</taxon>
        <taxon>Plectida</taxon>
        <taxon>Plectina</taxon>
        <taxon>Plectoidea</taxon>
        <taxon>Plectidae</taxon>
        <taxon>Plectus</taxon>
    </lineage>
</organism>
<proteinExistence type="predicted"/>
<sequence>MRMRWMRGRYGTDFDDDNNGKVYLCFADGAHKGTGGSALRSGTRPVGRIRRAAVTDDCRLALFRLARCNRTERTAPRPVYSACCVPLQKSLICAWEPTAFFPALRCVGRRATVVPGEGCDRRRRAATPALLRRSMAQDLPTEEAAIRRMAASF</sequence>
<keyword evidence="1" id="KW-1185">Reference proteome</keyword>
<dbReference type="Proteomes" id="UP000887566">
    <property type="component" value="Unplaced"/>
</dbReference>
<dbReference type="AlphaFoldDB" id="A0A914UIL3"/>
<protein>
    <submittedName>
        <fullName evidence="2">MHC class I antigen</fullName>
    </submittedName>
</protein>
<name>A0A914UIL3_9BILA</name>